<dbReference type="Pfam" id="PF09527">
    <property type="entry name" value="ATPase_gene1"/>
    <property type="match status" value="1"/>
</dbReference>
<keyword evidence="3" id="KW-1185">Reference proteome</keyword>
<dbReference type="PATRIC" id="fig|999894.6.peg.284"/>
<evidence type="ECO:0000313" key="2">
    <source>
        <dbReference type="EMBL" id="OAQ21765.1"/>
    </source>
</evidence>
<comment type="caution">
    <text evidence="2">The sequence shown here is derived from an EMBL/GenBank/DDBJ whole genome shotgun (WGS) entry which is preliminary data.</text>
</comment>
<feature type="transmembrane region" description="Helical" evidence="1">
    <location>
        <begin position="49"/>
        <end position="70"/>
    </location>
</feature>
<dbReference type="RefSeq" id="WP_068668528.1">
    <property type="nucleotide sequence ID" value="NZ_LWLG01000001.1"/>
</dbReference>
<keyword evidence="1" id="KW-0812">Transmembrane</keyword>
<proteinExistence type="predicted"/>
<dbReference type="InterPro" id="IPR032820">
    <property type="entry name" value="ATPase_put"/>
</dbReference>
<feature type="transmembrane region" description="Helical" evidence="1">
    <location>
        <begin position="12"/>
        <end position="37"/>
    </location>
</feature>
<gene>
    <name evidence="2" type="ORF">TDIS_0283</name>
</gene>
<dbReference type="AlphaFoldDB" id="A0A179D6P6"/>
<sequence length="80" mass="8625">MALKDWQEIFGALGRALDVGLMVGGAVGAGVACGWLIDNKIFHGKTQPWFTLLGIVLGSIAGLKNFIYYAKKLTNKNKKS</sequence>
<protein>
    <recommendedName>
        <fullName evidence="4">ATP synthase protein I</fullName>
    </recommendedName>
</protein>
<organism evidence="2 3">
    <name type="scientific">Thermosulfurimonas dismutans</name>
    <dbReference type="NCBI Taxonomy" id="999894"/>
    <lineage>
        <taxon>Bacteria</taxon>
        <taxon>Pseudomonadati</taxon>
        <taxon>Thermodesulfobacteriota</taxon>
        <taxon>Thermodesulfobacteria</taxon>
        <taxon>Thermodesulfobacteriales</taxon>
        <taxon>Thermodesulfobacteriaceae</taxon>
        <taxon>Thermosulfurimonas</taxon>
    </lineage>
</organism>
<dbReference type="STRING" id="999894.TDIS_0283"/>
<dbReference type="OrthoDB" id="15401at2"/>
<evidence type="ECO:0000313" key="3">
    <source>
        <dbReference type="Proteomes" id="UP000078390"/>
    </source>
</evidence>
<dbReference type="Proteomes" id="UP000078390">
    <property type="component" value="Unassembled WGS sequence"/>
</dbReference>
<name>A0A179D6P6_9BACT</name>
<evidence type="ECO:0000256" key="1">
    <source>
        <dbReference type="SAM" id="Phobius"/>
    </source>
</evidence>
<dbReference type="PROSITE" id="PS51257">
    <property type="entry name" value="PROKAR_LIPOPROTEIN"/>
    <property type="match status" value="1"/>
</dbReference>
<dbReference type="EMBL" id="LWLG01000001">
    <property type="protein sequence ID" value="OAQ21765.1"/>
    <property type="molecule type" value="Genomic_DNA"/>
</dbReference>
<evidence type="ECO:0008006" key="4">
    <source>
        <dbReference type="Google" id="ProtNLM"/>
    </source>
</evidence>
<reference evidence="2 3" key="1">
    <citation type="submission" date="2016-04" db="EMBL/GenBank/DDBJ databases">
        <title>Genome analysis of Thermosulfurimonas dismutans, the first thermophilic sulfur-disproportionating bacterium of the phylum Thermodesulfobacteria.</title>
        <authorList>
            <person name="Mardanov A.V."/>
            <person name="Beletsky A.V."/>
            <person name="Kadnikov V.V."/>
            <person name="Slobodkin A.I."/>
            <person name="Ravin N.V."/>
        </authorList>
    </citation>
    <scope>NUCLEOTIDE SEQUENCE [LARGE SCALE GENOMIC DNA]</scope>
    <source>
        <strain evidence="2 3">S95</strain>
    </source>
</reference>
<keyword evidence="1" id="KW-0472">Membrane</keyword>
<keyword evidence="1" id="KW-1133">Transmembrane helix</keyword>
<accession>A0A179D6P6</accession>